<dbReference type="EMBL" id="HBIR01051478">
    <property type="protein sequence ID" value="CAE0587219.1"/>
    <property type="molecule type" value="Transcribed_RNA"/>
</dbReference>
<organism evidence="2">
    <name type="scientific">Emiliania huxleyi</name>
    <name type="common">Coccolithophore</name>
    <name type="synonym">Pontosphaera huxleyi</name>
    <dbReference type="NCBI Taxonomy" id="2903"/>
    <lineage>
        <taxon>Eukaryota</taxon>
        <taxon>Haptista</taxon>
        <taxon>Haptophyta</taxon>
        <taxon>Prymnesiophyceae</taxon>
        <taxon>Isochrysidales</taxon>
        <taxon>Noelaerhabdaceae</taxon>
        <taxon>Emiliania</taxon>
    </lineage>
</organism>
<evidence type="ECO:0000256" key="1">
    <source>
        <dbReference type="SAM" id="MobiDB-lite"/>
    </source>
</evidence>
<reference evidence="2" key="1">
    <citation type="submission" date="2021-01" db="EMBL/GenBank/DDBJ databases">
        <authorList>
            <person name="Corre E."/>
            <person name="Pelletier E."/>
            <person name="Niang G."/>
            <person name="Scheremetjew M."/>
            <person name="Finn R."/>
            <person name="Kale V."/>
            <person name="Holt S."/>
            <person name="Cochrane G."/>
            <person name="Meng A."/>
            <person name="Brown T."/>
            <person name="Cohen L."/>
        </authorList>
    </citation>
    <scope>NUCLEOTIDE SEQUENCE</scope>
    <source>
        <strain evidence="2">379</strain>
    </source>
</reference>
<accession>A0A6U8R3I2</accession>
<dbReference type="AlphaFoldDB" id="A0A6U8R3I2"/>
<protein>
    <submittedName>
        <fullName evidence="2">Uncharacterized protein</fullName>
    </submittedName>
</protein>
<gene>
    <name evidence="2" type="ORF">EHUX00137_LOCUS40166</name>
</gene>
<feature type="region of interest" description="Disordered" evidence="1">
    <location>
        <begin position="119"/>
        <end position="186"/>
    </location>
</feature>
<name>A0A6U8R3I2_EMIHU</name>
<evidence type="ECO:0000313" key="2">
    <source>
        <dbReference type="EMBL" id="CAE0587219.1"/>
    </source>
</evidence>
<feature type="compositionally biased region" description="Basic and acidic residues" evidence="1">
    <location>
        <begin position="137"/>
        <end position="148"/>
    </location>
</feature>
<feature type="compositionally biased region" description="Basic and acidic residues" evidence="1">
    <location>
        <begin position="164"/>
        <end position="183"/>
    </location>
</feature>
<sequence length="262" mass="27973">MEVDAGSDLQVGGAALPPLAAAAVAGVAGDPMLPMKRAAPEPEMAAPEPEVAPPPLLPVPEAHVTAEEGHFAAAQAQVAAAWEAAAPVTFAPEAAAGPVVPMAAQGLVSMAAAVAVSVTDGPPGKRPRGRAPNGVDGRPKLWDAKKGIWVDQTDPDAANVPDTWDEKMKKNAERQKQRRERGDWNPQDEECCAKYTKNTLKSSRIKGDPKLAGLLEQHKTLAPMPFRDMLCQAGYCTTRREITNFRYRQQQREKKGLSGFAE</sequence>
<proteinExistence type="predicted"/>